<evidence type="ECO:0000313" key="3">
    <source>
        <dbReference type="Proteomes" id="UP000324222"/>
    </source>
</evidence>
<gene>
    <name evidence="2" type="primary">Npr2_0</name>
    <name evidence="2" type="ORF">E2C01_090665</name>
</gene>
<protein>
    <submittedName>
        <fullName evidence="2">Atrial natriuretic peptide receptor 2</fullName>
    </submittedName>
</protein>
<proteinExistence type="predicted"/>
<evidence type="ECO:0000259" key="1">
    <source>
        <dbReference type="Pfam" id="PF07714"/>
    </source>
</evidence>
<sequence>MELPPATSEDCLGDSRCNVYTAKIVENVKNGGVTPFRPSTEDEVAEEEVMQMMKKCWAEECMERPDFQQLKTIIRRLNK</sequence>
<comment type="caution">
    <text evidence="2">The sequence shown here is derived from an EMBL/GenBank/DDBJ whole genome shotgun (WGS) entry which is preliminary data.</text>
</comment>
<reference evidence="2 3" key="1">
    <citation type="submission" date="2019-05" db="EMBL/GenBank/DDBJ databases">
        <title>Another draft genome of Portunus trituberculatus and its Hox gene families provides insights of decapod evolution.</title>
        <authorList>
            <person name="Jeong J.-H."/>
            <person name="Song I."/>
            <person name="Kim S."/>
            <person name="Choi T."/>
            <person name="Kim D."/>
            <person name="Ryu S."/>
            <person name="Kim W."/>
        </authorList>
    </citation>
    <scope>NUCLEOTIDE SEQUENCE [LARGE SCALE GENOMIC DNA]</scope>
    <source>
        <tissue evidence="2">Muscle</tissue>
    </source>
</reference>
<dbReference type="Pfam" id="PF07714">
    <property type="entry name" value="PK_Tyr_Ser-Thr"/>
    <property type="match status" value="1"/>
</dbReference>
<keyword evidence="2" id="KW-0675">Receptor</keyword>
<evidence type="ECO:0000313" key="2">
    <source>
        <dbReference type="EMBL" id="MPC95453.1"/>
    </source>
</evidence>
<dbReference type="GO" id="GO:0004672">
    <property type="term" value="F:protein kinase activity"/>
    <property type="evidence" value="ECO:0007669"/>
    <property type="project" value="InterPro"/>
</dbReference>
<dbReference type="InterPro" id="IPR001245">
    <property type="entry name" value="Ser-Thr/Tyr_kinase_cat_dom"/>
</dbReference>
<accession>A0A5B7JLZ0</accession>
<organism evidence="2 3">
    <name type="scientific">Portunus trituberculatus</name>
    <name type="common">Swimming crab</name>
    <name type="synonym">Neptunus trituberculatus</name>
    <dbReference type="NCBI Taxonomy" id="210409"/>
    <lineage>
        <taxon>Eukaryota</taxon>
        <taxon>Metazoa</taxon>
        <taxon>Ecdysozoa</taxon>
        <taxon>Arthropoda</taxon>
        <taxon>Crustacea</taxon>
        <taxon>Multicrustacea</taxon>
        <taxon>Malacostraca</taxon>
        <taxon>Eumalacostraca</taxon>
        <taxon>Eucarida</taxon>
        <taxon>Decapoda</taxon>
        <taxon>Pleocyemata</taxon>
        <taxon>Brachyura</taxon>
        <taxon>Eubrachyura</taxon>
        <taxon>Portunoidea</taxon>
        <taxon>Portunidae</taxon>
        <taxon>Portuninae</taxon>
        <taxon>Portunus</taxon>
    </lineage>
</organism>
<dbReference type="OrthoDB" id="1890790at2759"/>
<dbReference type="EMBL" id="VSRR010102280">
    <property type="protein sequence ID" value="MPC95453.1"/>
    <property type="molecule type" value="Genomic_DNA"/>
</dbReference>
<keyword evidence="3" id="KW-1185">Reference proteome</keyword>
<dbReference type="Gene3D" id="1.10.510.10">
    <property type="entry name" value="Transferase(Phosphotransferase) domain 1"/>
    <property type="match status" value="1"/>
</dbReference>
<name>A0A5B7JLZ0_PORTR</name>
<dbReference type="Proteomes" id="UP000324222">
    <property type="component" value="Unassembled WGS sequence"/>
</dbReference>
<dbReference type="AlphaFoldDB" id="A0A5B7JLZ0"/>
<feature type="domain" description="Serine-threonine/tyrosine-protein kinase catalytic" evidence="1">
    <location>
        <begin position="41"/>
        <end position="72"/>
    </location>
</feature>